<evidence type="ECO:0000313" key="2">
    <source>
        <dbReference type="EMBL" id="XCJ15640.1"/>
    </source>
</evidence>
<gene>
    <name evidence="2" type="ORF">ABNN70_07800</name>
</gene>
<dbReference type="InterPro" id="IPR050706">
    <property type="entry name" value="Cyclic-di-GMP_PDE-like"/>
</dbReference>
<dbReference type="InterPro" id="IPR001633">
    <property type="entry name" value="EAL_dom"/>
</dbReference>
<dbReference type="RefSeq" id="WP_353947456.1">
    <property type="nucleotide sequence ID" value="NZ_CP159510.1"/>
</dbReference>
<dbReference type="EMBL" id="CP159510">
    <property type="protein sequence ID" value="XCJ15640.1"/>
    <property type="molecule type" value="Genomic_DNA"/>
</dbReference>
<name>A0AAU8IBC1_9BACL</name>
<dbReference type="AlphaFoldDB" id="A0AAU8IBC1"/>
<evidence type="ECO:0000259" key="1">
    <source>
        <dbReference type="PROSITE" id="PS50883"/>
    </source>
</evidence>
<accession>A0AAU8IBC1</accession>
<protein>
    <submittedName>
        <fullName evidence="2">EAL domain-containing protein</fullName>
    </submittedName>
</protein>
<dbReference type="Gene3D" id="3.20.20.450">
    <property type="entry name" value="EAL domain"/>
    <property type="match status" value="1"/>
</dbReference>
<reference evidence="2" key="1">
    <citation type="submission" date="2024-06" db="EMBL/GenBank/DDBJ databases">
        <authorList>
            <person name="Fan A."/>
            <person name="Zhang F.Y."/>
            <person name="Zhang L."/>
        </authorList>
    </citation>
    <scope>NUCLEOTIDE SEQUENCE</scope>
    <source>
        <strain evidence="2">Y61</strain>
    </source>
</reference>
<dbReference type="PANTHER" id="PTHR33121:SF76">
    <property type="entry name" value="SIGNALING PROTEIN"/>
    <property type="match status" value="1"/>
</dbReference>
<dbReference type="GO" id="GO:0071111">
    <property type="term" value="F:cyclic-guanylate-specific phosphodiesterase activity"/>
    <property type="evidence" value="ECO:0007669"/>
    <property type="project" value="InterPro"/>
</dbReference>
<dbReference type="InterPro" id="IPR035919">
    <property type="entry name" value="EAL_sf"/>
</dbReference>
<feature type="domain" description="EAL" evidence="1">
    <location>
        <begin position="1"/>
        <end position="242"/>
    </location>
</feature>
<dbReference type="SMART" id="SM00052">
    <property type="entry name" value="EAL"/>
    <property type="match status" value="1"/>
</dbReference>
<proteinExistence type="predicted"/>
<dbReference type="PROSITE" id="PS50883">
    <property type="entry name" value="EAL"/>
    <property type="match status" value="1"/>
</dbReference>
<dbReference type="CDD" id="cd01948">
    <property type="entry name" value="EAL"/>
    <property type="match status" value="1"/>
</dbReference>
<dbReference type="PANTHER" id="PTHR33121">
    <property type="entry name" value="CYCLIC DI-GMP PHOSPHODIESTERASE PDEF"/>
    <property type="match status" value="1"/>
</dbReference>
<organism evidence="2">
    <name type="scientific">Sporolactobacillus sp. Y61</name>
    <dbReference type="NCBI Taxonomy" id="3160863"/>
    <lineage>
        <taxon>Bacteria</taxon>
        <taxon>Bacillati</taxon>
        <taxon>Bacillota</taxon>
        <taxon>Bacilli</taxon>
        <taxon>Bacillales</taxon>
        <taxon>Sporolactobacillaceae</taxon>
        <taxon>Sporolactobacillus</taxon>
    </lineage>
</organism>
<dbReference type="Pfam" id="PF00563">
    <property type="entry name" value="EAL"/>
    <property type="match status" value="1"/>
</dbReference>
<dbReference type="SUPFAM" id="SSF141868">
    <property type="entry name" value="EAL domain-like"/>
    <property type="match status" value="1"/>
</dbReference>
<sequence length="242" mass="27898">MLWINFITKGKFFHHFQPIVNLENRTIEGFEALFRSPLFSTVEEAYQLAKKKRRLYELDVHSVQKAVRTFAESGQKDKGQKLFLNIYPSTLLHAGLVSVIKDLIGTYPFLAGQLVFEMVENERIDDLSGLQDVLKLIRQAGIRIAVDDFGKGPDNMNRTIEIDADYIKLDRYFSIDLRTSEKKQAYVAFLIRFCEKFHTKLIFEGLETAKDIHYIREMGIHYAQGYALGRPHLLGKAVRGHA</sequence>